<dbReference type="InterPro" id="IPR056884">
    <property type="entry name" value="NPHP3-like_N"/>
</dbReference>
<name>A0ABR1XA56_9PEZI</name>
<evidence type="ECO:0000259" key="4">
    <source>
        <dbReference type="Pfam" id="PF22939"/>
    </source>
</evidence>
<gene>
    <name evidence="7" type="ORF">PG997_000233</name>
</gene>
<sequence length="920" mass="104506">MGLQEKLSKLIRKKKAVPQTPPLDTPTTATEVVPTSKGDSPSLWDTAYDQLKDRKPGLIKKYEGVLLTKPDDNDVDNELSKLDEEAPIARRTQMQRVAEQGLKRVNESRQSRVLEGITRTAQVLSSVKEASTVWAGICFALPLVENLTGSMTAMRDGFVYLTSRMEYYAAFEKVLFRPAEQTSKVLGSLVRANEADVVRLYGQIIEYIAQCVIQIHYSKTKQVVRGMLDLDGWEARLKSIKETEMVVARNAEQMGTAQGQETISRLRIDSAQMVELLQSFLQISREQLLVAREERKIAEQSHGVMFRQLKLSETAERRALTKEEQDCLGVFTDGQQDYADWKALVAQRLPGTCKWLLQHGNYLEWEKQDSGPLLISADPGCGKSVLAKFLVDEHLPTTAPAATICYFFFKDQVQNTLQQALCAIIHQLLKKRPSLMRNIKDHRAVTKSITSLWSAFSSLVQDPEAGQVICVLDALDESRDEDRRRFAGCTTLKVVMTSRPYETITSSFGNRHEEVPTIRIPGESELSVISDEINIVIKHRVKLFSKECNLKPTLATHLEQRLLEIPHRTYLWIYLVFDYLEGGSFKRTEASIDEALRTLPTTVEDAYERILQRAQDKTFAFRAFCFVLAATRPLSVEEMNEALNTKRDTKSAKELDLESLDDFENTIRRECGLMLSVYENKVYFLHQTVREFLQSTNVTTSEPPPLTLLDIANHVPGVWRNSIPLQTAHMVLGDCCLAYLNLAECQELEANVERHLASRKWPGEDVLVNPRESFFLSARARFVATFEQEFKFRSSRFCSKWRAYCCANWRTHVLESECPDLQLDGRCRNLFQTGPMLRDWFDTGNVRFDRTCINLDIGDVVDVPGYNTPLCTLVYMLHLKLTLLVEQVVREDPTVLGFDERSPRASLLGECHSVGGVGAR</sequence>
<dbReference type="PANTHER" id="PTHR10039:SF14">
    <property type="entry name" value="NACHT DOMAIN-CONTAINING PROTEIN"/>
    <property type="match status" value="1"/>
</dbReference>
<dbReference type="PANTHER" id="PTHR10039">
    <property type="entry name" value="AMELOGENIN"/>
    <property type="match status" value="1"/>
</dbReference>
<evidence type="ECO:0000313" key="7">
    <source>
        <dbReference type="EMBL" id="KAK8093548.1"/>
    </source>
</evidence>
<dbReference type="InterPro" id="IPR054471">
    <property type="entry name" value="GPIID_WHD"/>
</dbReference>
<proteinExistence type="predicted"/>
<accession>A0ABR1XA56</accession>
<evidence type="ECO:0008006" key="9">
    <source>
        <dbReference type="Google" id="ProtNLM"/>
    </source>
</evidence>
<keyword evidence="1" id="KW-0677">Repeat</keyword>
<dbReference type="SUPFAM" id="SSF52540">
    <property type="entry name" value="P-loop containing nucleoside triphosphate hydrolases"/>
    <property type="match status" value="1"/>
</dbReference>
<dbReference type="Proteomes" id="UP001433268">
    <property type="component" value="Unassembled WGS sequence"/>
</dbReference>
<keyword evidence="8" id="KW-1185">Reference proteome</keyword>
<feature type="domain" description="NWD NACHT-NTPase N-terminal" evidence="3">
    <location>
        <begin position="42"/>
        <end position="248"/>
    </location>
</feature>
<evidence type="ECO:0000259" key="5">
    <source>
        <dbReference type="Pfam" id="PF23239"/>
    </source>
</evidence>
<evidence type="ECO:0000256" key="1">
    <source>
        <dbReference type="ARBA" id="ARBA00022737"/>
    </source>
</evidence>
<evidence type="ECO:0000313" key="8">
    <source>
        <dbReference type="Proteomes" id="UP001433268"/>
    </source>
</evidence>
<feature type="domain" description="GPI inositol-deacylase winged helix" evidence="4">
    <location>
        <begin position="607"/>
        <end position="697"/>
    </location>
</feature>
<feature type="domain" description="DUF7069" evidence="5">
    <location>
        <begin position="529"/>
        <end position="597"/>
    </location>
</feature>
<comment type="caution">
    <text evidence="7">The sequence shown here is derived from an EMBL/GenBank/DDBJ whole genome shotgun (WGS) entry which is preliminary data.</text>
</comment>
<evidence type="ECO:0000259" key="6">
    <source>
        <dbReference type="Pfam" id="PF24883"/>
    </source>
</evidence>
<evidence type="ECO:0000259" key="3">
    <source>
        <dbReference type="Pfam" id="PF17100"/>
    </source>
</evidence>
<protein>
    <recommendedName>
        <fullName evidence="9">NWD NACHT-NTPase N-terminal domain-containing protein</fullName>
    </recommendedName>
</protein>
<feature type="domain" description="Nephrocystin 3-like N-terminal" evidence="6">
    <location>
        <begin position="351"/>
        <end position="483"/>
    </location>
</feature>
<dbReference type="Pfam" id="PF23239">
    <property type="entry name" value="DUF7069"/>
    <property type="match status" value="1"/>
</dbReference>
<dbReference type="InterPro" id="IPR031359">
    <property type="entry name" value="NACHT_N"/>
</dbReference>
<dbReference type="InterPro" id="IPR027417">
    <property type="entry name" value="P-loop_NTPase"/>
</dbReference>
<dbReference type="Gene3D" id="3.40.50.300">
    <property type="entry name" value="P-loop containing nucleotide triphosphate hydrolases"/>
    <property type="match status" value="1"/>
</dbReference>
<organism evidence="7 8">
    <name type="scientific">Apiospora hydei</name>
    <dbReference type="NCBI Taxonomy" id="1337664"/>
    <lineage>
        <taxon>Eukaryota</taxon>
        <taxon>Fungi</taxon>
        <taxon>Dikarya</taxon>
        <taxon>Ascomycota</taxon>
        <taxon>Pezizomycotina</taxon>
        <taxon>Sordariomycetes</taxon>
        <taxon>Xylariomycetidae</taxon>
        <taxon>Amphisphaeriales</taxon>
        <taxon>Apiosporaceae</taxon>
        <taxon>Apiospora</taxon>
    </lineage>
</organism>
<dbReference type="InterPro" id="IPR055497">
    <property type="entry name" value="DUF7069"/>
</dbReference>
<dbReference type="GeneID" id="92037608"/>
<reference evidence="7 8" key="1">
    <citation type="submission" date="2023-01" db="EMBL/GenBank/DDBJ databases">
        <title>Analysis of 21 Apiospora genomes using comparative genomics revels a genus with tremendous synthesis potential of carbohydrate active enzymes and secondary metabolites.</title>
        <authorList>
            <person name="Sorensen T."/>
        </authorList>
    </citation>
    <scope>NUCLEOTIDE SEQUENCE [LARGE SCALE GENOMIC DNA]</scope>
    <source>
        <strain evidence="7 8">CBS 114990</strain>
    </source>
</reference>
<dbReference type="Pfam" id="PF22939">
    <property type="entry name" value="WHD_GPIID"/>
    <property type="match status" value="1"/>
</dbReference>
<dbReference type="Pfam" id="PF17100">
    <property type="entry name" value="NACHT_N"/>
    <property type="match status" value="1"/>
</dbReference>
<evidence type="ECO:0000256" key="2">
    <source>
        <dbReference type="SAM" id="MobiDB-lite"/>
    </source>
</evidence>
<feature type="region of interest" description="Disordered" evidence="2">
    <location>
        <begin position="1"/>
        <end position="45"/>
    </location>
</feature>
<dbReference type="RefSeq" id="XP_066674321.1">
    <property type="nucleotide sequence ID" value="XM_066804548.1"/>
</dbReference>
<dbReference type="EMBL" id="JAQQWN010000002">
    <property type="protein sequence ID" value="KAK8093548.1"/>
    <property type="molecule type" value="Genomic_DNA"/>
</dbReference>
<dbReference type="Pfam" id="PF24883">
    <property type="entry name" value="NPHP3_N"/>
    <property type="match status" value="1"/>
</dbReference>